<dbReference type="Pfam" id="PF03886">
    <property type="entry name" value="ABC_trans_aux"/>
    <property type="match status" value="1"/>
</dbReference>
<name>A0A6J5GUZ2_9BURK</name>
<feature type="domain" description="ABC-type transport auxiliary lipoprotein component" evidence="2">
    <location>
        <begin position="42"/>
        <end position="199"/>
    </location>
</feature>
<keyword evidence="4" id="KW-1185">Reference proteome</keyword>
<keyword evidence="1" id="KW-0732">Signal</keyword>
<dbReference type="EMBL" id="CADIKI010000023">
    <property type="protein sequence ID" value="CAB3806732.1"/>
    <property type="molecule type" value="Genomic_DNA"/>
</dbReference>
<feature type="signal peptide" evidence="1">
    <location>
        <begin position="1"/>
        <end position="36"/>
    </location>
</feature>
<accession>A0A6J5GUZ2</accession>
<evidence type="ECO:0000313" key="3">
    <source>
        <dbReference type="EMBL" id="CAB3806732.1"/>
    </source>
</evidence>
<protein>
    <recommendedName>
        <fullName evidence="2">ABC-type transport auxiliary lipoprotein component domain-containing protein</fullName>
    </recommendedName>
</protein>
<dbReference type="PROSITE" id="PS51257">
    <property type="entry name" value="PROKAR_LIPOPROTEIN"/>
    <property type="match status" value="1"/>
</dbReference>
<feature type="chain" id="PRO_5026902898" description="ABC-type transport auxiliary lipoprotein component domain-containing protein" evidence="1">
    <location>
        <begin position="37"/>
        <end position="205"/>
    </location>
</feature>
<organism evidence="3 4">
    <name type="scientific">Paraburkholderia fynbosensis</name>
    <dbReference type="NCBI Taxonomy" id="1200993"/>
    <lineage>
        <taxon>Bacteria</taxon>
        <taxon>Pseudomonadati</taxon>
        <taxon>Pseudomonadota</taxon>
        <taxon>Betaproteobacteria</taxon>
        <taxon>Burkholderiales</taxon>
        <taxon>Burkholderiaceae</taxon>
        <taxon>Paraburkholderia</taxon>
    </lineage>
</organism>
<dbReference type="SUPFAM" id="SSF159594">
    <property type="entry name" value="XCC0632-like"/>
    <property type="match status" value="1"/>
</dbReference>
<dbReference type="Gene3D" id="3.40.50.10610">
    <property type="entry name" value="ABC-type transport auxiliary lipoprotein component"/>
    <property type="match status" value="1"/>
</dbReference>
<evidence type="ECO:0000259" key="2">
    <source>
        <dbReference type="Pfam" id="PF03886"/>
    </source>
</evidence>
<evidence type="ECO:0000313" key="4">
    <source>
        <dbReference type="Proteomes" id="UP000494252"/>
    </source>
</evidence>
<sequence length="205" mass="21731">MKNIMRAIDYRCRLRALLAAALIALAVTLVTGCAHSPPTQYFTLNAVAPATTVTGNIRPLQLTAVHIPPELDRQEVVVGLSGTRLLVDNDSRWGAPLADLMRRSLAQDLLQRLPSGAFVLPDSPAPGGTRSLVVTVLQASTDADKVMTVQASWTLIEGQDAAQKTTRFATLTSAVGAADTATQVATLSRLFGRLADLIAASAMDR</sequence>
<dbReference type="AlphaFoldDB" id="A0A6J5GUZ2"/>
<dbReference type="InterPro" id="IPR005586">
    <property type="entry name" value="ABC_trans_aux"/>
</dbReference>
<gene>
    <name evidence="3" type="ORF">LMG27177_06170</name>
</gene>
<evidence type="ECO:0000256" key="1">
    <source>
        <dbReference type="SAM" id="SignalP"/>
    </source>
</evidence>
<dbReference type="Proteomes" id="UP000494252">
    <property type="component" value="Unassembled WGS sequence"/>
</dbReference>
<reference evidence="3 4" key="1">
    <citation type="submission" date="2020-04" db="EMBL/GenBank/DDBJ databases">
        <authorList>
            <person name="De Canck E."/>
        </authorList>
    </citation>
    <scope>NUCLEOTIDE SEQUENCE [LARGE SCALE GENOMIC DNA]</scope>
    <source>
        <strain evidence="3 4">LMG 27177</strain>
    </source>
</reference>
<proteinExistence type="predicted"/>